<feature type="non-terminal residue" evidence="1">
    <location>
        <position position="80"/>
    </location>
</feature>
<accession>A0A401QJJ8</accession>
<evidence type="ECO:0000313" key="2">
    <source>
        <dbReference type="Proteomes" id="UP000288216"/>
    </source>
</evidence>
<dbReference type="OrthoDB" id="3363059at2759"/>
<reference evidence="1 2" key="1">
    <citation type="journal article" date="2018" name="Nat. Ecol. Evol.">
        <title>Shark genomes provide insights into elasmobranch evolution and the origin of vertebrates.</title>
        <authorList>
            <person name="Hara Y"/>
            <person name="Yamaguchi K"/>
            <person name="Onimaru K"/>
            <person name="Kadota M"/>
            <person name="Koyanagi M"/>
            <person name="Keeley SD"/>
            <person name="Tatsumi K"/>
            <person name="Tanaka K"/>
            <person name="Motone F"/>
            <person name="Kageyama Y"/>
            <person name="Nozu R"/>
            <person name="Adachi N"/>
            <person name="Nishimura O"/>
            <person name="Nakagawa R"/>
            <person name="Tanegashima C"/>
            <person name="Kiyatake I"/>
            <person name="Matsumoto R"/>
            <person name="Murakumo K"/>
            <person name="Nishida K"/>
            <person name="Terakita A"/>
            <person name="Kuratani S"/>
            <person name="Sato K"/>
            <person name="Hyodo S Kuraku.S."/>
        </authorList>
    </citation>
    <scope>NUCLEOTIDE SEQUENCE [LARGE SCALE GENOMIC DNA]</scope>
</reference>
<evidence type="ECO:0000313" key="1">
    <source>
        <dbReference type="EMBL" id="GCB85547.1"/>
    </source>
</evidence>
<proteinExistence type="predicted"/>
<organism evidence="1 2">
    <name type="scientific">Scyliorhinus torazame</name>
    <name type="common">Cloudy catshark</name>
    <name type="synonym">Catulus torazame</name>
    <dbReference type="NCBI Taxonomy" id="75743"/>
    <lineage>
        <taxon>Eukaryota</taxon>
        <taxon>Metazoa</taxon>
        <taxon>Chordata</taxon>
        <taxon>Craniata</taxon>
        <taxon>Vertebrata</taxon>
        <taxon>Chondrichthyes</taxon>
        <taxon>Elasmobranchii</taxon>
        <taxon>Galeomorphii</taxon>
        <taxon>Galeoidea</taxon>
        <taxon>Carcharhiniformes</taxon>
        <taxon>Scyliorhinidae</taxon>
        <taxon>Scyliorhinus</taxon>
    </lineage>
</organism>
<keyword evidence="2" id="KW-1185">Reference proteome</keyword>
<dbReference type="Proteomes" id="UP000288216">
    <property type="component" value="Unassembled WGS sequence"/>
</dbReference>
<dbReference type="EMBL" id="BFAA01170122">
    <property type="protein sequence ID" value="GCB85547.1"/>
    <property type="molecule type" value="Genomic_DNA"/>
</dbReference>
<gene>
    <name evidence="1" type="ORF">scyTo_0026208</name>
</gene>
<name>A0A401QJJ8_SCYTO</name>
<protein>
    <submittedName>
        <fullName evidence="1">Uncharacterized protein</fullName>
    </submittedName>
</protein>
<dbReference type="AlphaFoldDB" id="A0A401QJJ8"/>
<sequence>MGSSEDEGPSGAQGEERVLDIQDVKFKLKHDVKDLEAASSSFRDLGRRRFQLLKLLMCRGLYPQLAVPDEFNACRKDSDQ</sequence>
<dbReference type="STRING" id="75743.A0A401QJJ8"/>
<comment type="caution">
    <text evidence="1">The sequence shown here is derived from an EMBL/GenBank/DDBJ whole genome shotgun (WGS) entry which is preliminary data.</text>
</comment>